<comment type="cofactor">
    <cofactor evidence="1">
        <name>FAD</name>
        <dbReference type="ChEBI" id="CHEBI:57692"/>
    </cofactor>
</comment>
<dbReference type="NCBIfam" id="NF002550">
    <property type="entry name" value="PRK02106.1"/>
    <property type="match status" value="1"/>
</dbReference>
<feature type="domain" description="Glucose-methanol-choline oxidoreductase N-terminal" evidence="5">
    <location>
        <begin position="251"/>
        <end position="265"/>
    </location>
</feature>
<dbReference type="InterPro" id="IPR000172">
    <property type="entry name" value="GMC_OxRdtase_N"/>
</dbReference>
<dbReference type="RefSeq" id="WP_107242170.1">
    <property type="nucleotide sequence ID" value="NZ_PYMJ01000006.1"/>
</dbReference>
<dbReference type="PANTHER" id="PTHR11552">
    <property type="entry name" value="GLUCOSE-METHANOL-CHOLINE GMC OXIDOREDUCTASE"/>
    <property type="match status" value="1"/>
</dbReference>
<dbReference type="AlphaFoldDB" id="A0A2T3JK21"/>
<accession>A0A2T3JK21</accession>
<dbReference type="Pfam" id="PF00732">
    <property type="entry name" value="GMC_oxred_N"/>
    <property type="match status" value="1"/>
</dbReference>
<dbReference type="GO" id="GO:0050660">
    <property type="term" value="F:flavin adenine dinucleotide binding"/>
    <property type="evidence" value="ECO:0007669"/>
    <property type="project" value="InterPro"/>
</dbReference>
<evidence type="ECO:0000313" key="6">
    <source>
        <dbReference type="EMBL" id="PSU49373.1"/>
    </source>
</evidence>
<keyword evidence="4" id="KW-0274">FAD</keyword>
<evidence type="ECO:0000313" key="7">
    <source>
        <dbReference type="Proteomes" id="UP000240987"/>
    </source>
</evidence>
<comment type="caution">
    <text evidence="6">The sequence shown here is derived from an EMBL/GenBank/DDBJ whole genome shotgun (WGS) entry which is preliminary data.</text>
</comment>
<dbReference type="PANTHER" id="PTHR11552:SF147">
    <property type="entry name" value="CHOLINE DEHYDROGENASE, MITOCHONDRIAL"/>
    <property type="match status" value="1"/>
</dbReference>
<dbReference type="OrthoDB" id="9785276at2"/>
<reference evidence="6 7" key="1">
    <citation type="submission" date="2018-01" db="EMBL/GenBank/DDBJ databases">
        <title>Whole genome sequencing of Histamine producing bacteria.</title>
        <authorList>
            <person name="Butler K."/>
        </authorList>
    </citation>
    <scope>NUCLEOTIDE SEQUENCE [LARGE SCALE GENOMIC DNA]</scope>
    <source>
        <strain evidence="6 7">JCM 12947</strain>
    </source>
</reference>
<keyword evidence="7" id="KW-1185">Reference proteome</keyword>
<dbReference type="GO" id="GO:0016614">
    <property type="term" value="F:oxidoreductase activity, acting on CH-OH group of donors"/>
    <property type="evidence" value="ECO:0007669"/>
    <property type="project" value="InterPro"/>
</dbReference>
<proteinExistence type="inferred from homology"/>
<dbReference type="EMBL" id="PYMJ01000006">
    <property type="protein sequence ID" value="PSU49373.1"/>
    <property type="molecule type" value="Genomic_DNA"/>
</dbReference>
<sequence length="545" mass="59780">MYDFIIVGAGSAGCVLANRLSADKKIKVCLVEAGPKDSSIMVHVPLGLIGMMHSKKMNWRYYTEQESHLGGRKLFWPRGKTLGGSSASNAMCYIRGHACDYDEWVTLGNDGWGYSDVLPYFKKAQHQERGACTYHGAGGPLNVADLRTKNPLSKAFLNASQQAGHKLTDDFNGEDQEGVGYYQVTQKNGQRCSSAVGYLRPVEQRENLTVITDALTTKINFDGKTAVGIDYLKDGRKHTIIAMKEVILSGGAINSPQLLLVSGVGGKDVLKQHGIEQVCQLDGVGKNLQDHLDVLAVTRERTFHSVGFSPVALMRSIKGIFDFLLFRKGNFTTNIAEAGGFVKSDPSLAVPDVQFHFSPCFLDNHGLNLLQTVRHGYSLHACNLRPKSRGELTLRSADPAVPPLINARYLENEEDIKIMIKGIKMSREILKQPAFDHYRGVEVFPGKEVQTDEELEAFIRRKAESIYHPVGTCKMGVDDQAVVDPALKVIGLNGLRVVDASIMPTLIGGNTNAPTIMIAEKAADMILADYNNVNAEIKEKKTTKA</sequence>
<dbReference type="InterPro" id="IPR007867">
    <property type="entry name" value="GMC_OxRtase_C"/>
</dbReference>
<keyword evidence="3" id="KW-0285">Flavoprotein</keyword>
<dbReference type="Pfam" id="PF05199">
    <property type="entry name" value="GMC_oxred_C"/>
    <property type="match status" value="1"/>
</dbReference>
<dbReference type="SUPFAM" id="SSF51905">
    <property type="entry name" value="FAD/NAD(P)-binding domain"/>
    <property type="match status" value="1"/>
</dbReference>
<name>A0A2T3JK21_9GAMM</name>
<dbReference type="Gene3D" id="3.50.50.60">
    <property type="entry name" value="FAD/NAD(P)-binding domain"/>
    <property type="match status" value="1"/>
</dbReference>
<dbReference type="SUPFAM" id="SSF54373">
    <property type="entry name" value="FAD-linked reductases, C-terminal domain"/>
    <property type="match status" value="1"/>
</dbReference>
<dbReference type="Gene3D" id="3.30.560.10">
    <property type="entry name" value="Glucose Oxidase, domain 3"/>
    <property type="match status" value="1"/>
</dbReference>
<dbReference type="Proteomes" id="UP000240987">
    <property type="component" value="Unassembled WGS sequence"/>
</dbReference>
<evidence type="ECO:0000256" key="1">
    <source>
        <dbReference type="ARBA" id="ARBA00001974"/>
    </source>
</evidence>
<protein>
    <submittedName>
        <fullName evidence="6">GMC family oxidoreductase</fullName>
    </submittedName>
</protein>
<evidence type="ECO:0000256" key="4">
    <source>
        <dbReference type="ARBA" id="ARBA00022827"/>
    </source>
</evidence>
<dbReference type="InterPro" id="IPR012132">
    <property type="entry name" value="GMC_OxRdtase"/>
</dbReference>
<evidence type="ECO:0000259" key="5">
    <source>
        <dbReference type="PROSITE" id="PS00624"/>
    </source>
</evidence>
<comment type="similarity">
    <text evidence="2">Belongs to the GMC oxidoreductase family.</text>
</comment>
<organism evidence="6 7">
    <name type="scientific">Photobacterium frigidiphilum</name>
    <dbReference type="NCBI Taxonomy" id="264736"/>
    <lineage>
        <taxon>Bacteria</taxon>
        <taxon>Pseudomonadati</taxon>
        <taxon>Pseudomonadota</taxon>
        <taxon>Gammaproteobacteria</taxon>
        <taxon>Vibrionales</taxon>
        <taxon>Vibrionaceae</taxon>
        <taxon>Photobacterium</taxon>
    </lineage>
</organism>
<evidence type="ECO:0000256" key="2">
    <source>
        <dbReference type="ARBA" id="ARBA00010790"/>
    </source>
</evidence>
<dbReference type="InterPro" id="IPR036188">
    <property type="entry name" value="FAD/NAD-bd_sf"/>
</dbReference>
<gene>
    <name evidence="6" type="ORF">C9J12_07710</name>
</gene>
<dbReference type="PIRSF" id="PIRSF000137">
    <property type="entry name" value="Alcohol_oxidase"/>
    <property type="match status" value="1"/>
</dbReference>
<evidence type="ECO:0000256" key="3">
    <source>
        <dbReference type="ARBA" id="ARBA00022630"/>
    </source>
</evidence>
<dbReference type="PROSITE" id="PS00624">
    <property type="entry name" value="GMC_OXRED_2"/>
    <property type="match status" value="1"/>
</dbReference>